<keyword evidence="9" id="KW-1185">Reference proteome</keyword>
<dbReference type="InterPro" id="IPR013324">
    <property type="entry name" value="RNA_pol_sigma_r3/r4-like"/>
</dbReference>
<evidence type="ECO:0000259" key="7">
    <source>
        <dbReference type="Pfam" id="PF08281"/>
    </source>
</evidence>
<proteinExistence type="inferred from homology"/>
<keyword evidence="5" id="KW-0804">Transcription</keyword>
<comment type="similarity">
    <text evidence="1">Belongs to the sigma-70 factor family. ECF subfamily.</text>
</comment>
<dbReference type="Pfam" id="PF08281">
    <property type="entry name" value="Sigma70_r4_2"/>
    <property type="match status" value="1"/>
</dbReference>
<dbReference type="RefSeq" id="WP_192862623.1">
    <property type="nucleotide sequence ID" value="NZ_JADAQT010000078.1"/>
</dbReference>
<evidence type="ECO:0000259" key="6">
    <source>
        <dbReference type="Pfam" id="PF04542"/>
    </source>
</evidence>
<gene>
    <name evidence="8" type="ORF">IHE71_10075</name>
</gene>
<keyword evidence="4" id="KW-0238">DNA-binding</keyword>
<dbReference type="InterPro" id="IPR013249">
    <property type="entry name" value="RNA_pol_sigma70_r4_t2"/>
</dbReference>
<evidence type="ECO:0000256" key="3">
    <source>
        <dbReference type="ARBA" id="ARBA00023082"/>
    </source>
</evidence>
<evidence type="ECO:0000256" key="2">
    <source>
        <dbReference type="ARBA" id="ARBA00023015"/>
    </source>
</evidence>
<dbReference type="PANTHER" id="PTHR43133">
    <property type="entry name" value="RNA POLYMERASE ECF-TYPE SIGMA FACTO"/>
    <property type="match status" value="1"/>
</dbReference>
<feature type="domain" description="RNA polymerase sigma factor 70 region 4 type 2" evidence="7">
    <location>
        <begin position="128"/>
        <end position="174"/>
    </location>
</feature>
<dbReference type="NCBIfam" id="TIGR02937">
    <property type="entry name" value="sigma70-ECF"/>
    <property type="match status" value="1"/>
</dbReference>
<keyword evidence="3" id="KW-0731">Sigma factor</keyword>
<dbReference type="InterPro" id="IPR039425">
    <property type="entry name" value="RNA_pol_sigma-70-like"/>
</dbReference>
<evidence type="ECO:0000313" key="9">
    <source>
        <dbReference type="Proteomes" id="UP000625527"/>
    </source>
</evidence>
<organism evidence="8 9">
    <name type="scientific">Myceligenerans pegani</name>
    <dbReference type="NCBI Taxonomy" id="2776917"/>
    <lineage>
        <taxon>Bacteria</taxon>
        <taxon>Bacillati</taxon>
        <taxon>Actinomycetota</taxon>
        <taxon>Actinomycetes</taxon>
        <taxon>Micrococcales</taxon>
        <taxon>Promicromonosporaceae</taxon>
        <taxon>Myceligenerans</taxon>
    </lineage>
</organism>
<dbReference type="InterPro" id="IPR007627">
    <property type="entry name" value="RNA_pol_sigma70_r2"/>
</dbReference>
<evidence type="ECO:0000313" key="8">
    <source>
        <dbReference type="EMBL" id="MBE1876052.1"/>
    </source>
</evidence>
<dbReference type="SUPFAM" id="SSF88659">
    <property type="entry name" value="Sigma3 and sigma4 domains of RNA polymerase sigma factors"/>
    <property type="match status" value="1"/>
</dbReference>
<dbReference type="Gene3D" id="1.10.1740.10">
    <property type="match status" value="1"/>
</dbReference>
<keyword evidence="2" id="KW-0805">Transcription regulation</keyword>
<name>A0ABR9MZ41_9MICO</name>
<dbReference type="InterPro" id="IPR013325">
    <property type="entry name" value="RNA_pol_sigma_r2"/>
</dbReference>
<dbReference type="EMBL" id="JADAQT010000078">
    <property type="protein sequence ID" value="MBE1876052.1"/>
    <property type="molecule type" value="Genomic_DNA"/>
</dbReference>
<comment type="caution">
    <text evidence="8">The sequence shown here is derived from an EMBL/GenBank/DDBJ whole genome shotgun (WGS) entry which is preliminary data.</text>
</comment>
<feature type="domain" description="RNA polymerase sigma-70 region 2" evidence="6">
    <location>
        <begin position="21"/>
        <end position="85"/>
    </location>
</feature>
<dbReference type="PANTHER" id="PTHR43133:SF8">
    <property type="entry name" value="RNA POLYMERASE SIGMA FACTOR HI_1459-RELATED"/>
    <property type="match status" value="1"/>
</dbReference>
<dbReference type="InterPro" id="IPR036388">
    <property type="entry name" value="WH-like_DNA-bd_sf"/>
</dbReference>
<dbReference type="Pfam" id="PF04542">
    <property type="entry name" value="Sigma70_r2"/>
    <property type="match status" value="1"/>
</dbReference>
<accession>A0ABR9MZ41</accession>
<dbReference type="SUPFAM" id="SSF88946">
    <property type="entry name" value="Sigma2 domain of RNA polymerase sigma factors"/>
    <property type="match status" value="1"/>
</dbReference>
<dbReference type="InterPro" id="IPR014284">
    <property type="entry name" value="RNA_pol_sigma-70_dom"/>
</dbReference>
<sequence length="185" mass="21160">MSDELLVVRAQLGDRSALEELVARWQTPVWTYVRRMLDAQRADDVAQDAWLAIVRALPRLREPERFAPWLFTIVRRAVANHLRDRYASRTHQTVRDLDDLDPSDTLSDTALHDPIGGLLDRAEAVAHLADLPVPEREVLVLHYLEDLSVADCARVCDVSVGTVKSRLHRARRLLRERLEEKGMEA</sequence>
<dbReference type="Gene3D" id="1.10.10.10">
    <property type="entry name" value="Winged helix-like DNA-binding domain superfamily/Winged helix DNA-binding domain"/>
    <property type="match status" value="1"/>
</dbReference>
<evidence type="ECO:0000256" key="5">
    <source>
        <dbReference type="ARBA" id="ARBA00023163"/>
    </source>
</evidence>
<dbReference type="Proteomes" id="UP000625527">
    <property type="component" value="Unassembled WGS sequence"/>
</dbReference>
<evidence type="ECO:0000256" key="1">
    <source>
        <dbReference type="ARBA" id="ARBA00010641"/>
    </source>
</evidence>
<protein>
    <submittedName>
        <fullName evidence="8">RNA polymerase sigma factor</fullName>
    </submittedName>
</protein>
<evidence type="ECO:0000256" key="4">
    <source>
        <dbReference type="ARBA" id="ARBA00023125"/>
    </source>
</evidence>
<reference evidence="8 9" key="1">
    <citation type="submission" date="2020-10" db="EMBL/GenBank/DDBJ databases">
        <title>Myceligenerans pegani sp. nov., an endophytic actinomycete isolated from Peganum harmala L. in Xinjiang, China.</title>
        <authorList>
            <person name="Xin L."/>
        </authorList>
    </citation>
    <scope>NUCLEOTIDE SEQUENCE [LARGE SCALE GENOMIC DNA]</scope>
    <source>
        <strain evidence="8 9">TRM65318</strain>
    </source>
</reference>